<evidence type="ECO:0000256" key="1">
    <source>
        <dbReference type="SAM" id="Coils"/>
    </source>
</evidence>
<dbReference type="EMBL" id="AP021876">
    <property type="protein sequence ID" value="BBO84979.1"/>
    <property type="molecule type" value="Genomic_DNA"/>
</dbReference>
<feature type="coiled-coil region" evidence="1">
    <location>
        <begin position="189"/>
        <end position="216"/>
    </location>
</feature>
<evidence type="ECO:0000313" key="9">
    <source>
        <dbReference type="EMBL" id="BBO83210.1"/>
    </source>
</evidence>
<dbReference type="InterPro" id="IPR047650">
    <property type="entry name" value="Transpos_IS110"/>
</dbReference>
<evidence type="ECO:0000313" key="4">
    <source>
        <dbReference type="EMBL" id="BBO80230.1"/>
    </source>
</evidence>
<proteinExistence type="predicted"/>
<dbReference type="EMBL" id="AP021876">
    <property type="protein sequence ID" value="BBO82918.1"/>
    <property type="molecule type" value="Genomic_DNA"/>
</dbReference>
<evidence type="ECO:0000313" key="12">
    <source>
        <dbReference type="EMBL" id="BBO85618.1"/>
    </source>
</evidence>
<evidence type="ECO:0000313" key="5">
    <source>
        <dbReference type="EMBL" id="BBO80788.1"/>
    </source>
</evidence>
<dbReference type="EMBL" id="AP021876">
    <property type="protein sequence ID" value="BBO81561.1"/>
    <property type="molecule type" value="Genomic_DNA"/>
</dbReference>
<evidence type="ECO:0000313" key="8">
    <source>
        <dbReference type="EMBL" id="BBO82918.1"/>
    </source>
</evidence>
<dbReference type="EMBL" id="AP021876">
    <property type="protein sequence ID" value="BBO80838.1"/>
    <property type="molecule type" value="Genomic_DNA"/>
</dbReference>
<reference evidence="6 13" key="1">
    <citation type="submission" date="2019-11" db="EMBL/GenBank/DDBJ databases">
        <title>Comparative genomics of hydrocarbon-degrading Desulfosarcina strains.</title>
        <authorList>
            <person name="Watanabe M."/>
            <person name="Kojima H."/>
            <person name="Fukui M."/>
        </authorList>
    </citation>
    <scope>NUCLEOTIDE SEQUENCE [LARGE SCALE GENOMIC DNA]</scope>
    <source>
        <strain evidence="6 13">28bB2T</strain>
    </source>
</reference>
<dbReference type="KEGG" id="dov:DSCO28_55450"/>
<dbReference type="EMBL" id="AP021876">
    <property type="protein sequence ID" value="BBO83800.1"/>
    <property type="molecule type" value="Genomic_DNA"/>
</dbReference>
<sequence>MKKIVKYVGLDVHKDSITIAIADEGRDGNVRVYGKISNDLGQIDNVMRKLISQNAELHCVYEAGPCGYPIYRHLTSKGIDCVVVAPALIPKKTGDRVKNDRRDATHLATLHRSGELTPVYVPDQADEALRDLVRARKDIQISLRKVKQQINAFLLRQGISYPGKSKWGKAHLNWLAELKMQHPAQHIALTEYLDAMEDHEARVKRIEKAIEQCCQTSRLLPVIEALQALRGISLLSAVTVVAELGDLSRFDTPAQLMAYLGLIPSEHSSGGTIKKGPITKTGNTHARRTLIESAQAYRMPARKSKAIRKRQEGLPDDVLDIAWNAQLRLCHRYRRLIAKGKNHNVVITAIARELAGFIWAIARAVPIVAAER</sequence>
<accession>A0A5K7ZFA5</accession>
<dbReference type="NCBIfam" id="NF033542">
    <property type="entry name" value="transpos_IS110"/>
    <property type="match status" value="1"/>
</dbReference>
<dbReference type="KEGG" id="dov:DSCO28_13540"/>
<dbReference type="PANTHER" id="PTHR33055">
    <property type="entry name" value="TRANSPOSASE FOR INSERTION SEQUENCE ELEMENT IS1111A"/>
    <property type="match status" value="1"/>
</dbReference>
<evidence type="ECO:0000313" key="10">
    <source>
        <dbReference type="EMBL" id="BBO83800.1"/>
    </source>
</evidence>
<name>A0A5K7ZFA5_9BACT</name>
<dbReference type="Pfam" id="PF02371">
    <property type="entry name" value="Transposase_20"/>
    <property type="match status" value="1"/>
</dbReference>
<dbReference type="InterPro" id="IPR002525">
    <property type="entry name" value="Transp_IS110-like_N"/>
</dbReference>
<feature type="domain" description="Transposase IS116/IS110/IS902 C-terminal" evidence="3">
    <location>
        <begin position="224"/>
        <end position="298"/>
    </location>
</feature>
<dbReference type="RefSeq" id="WP_155321248.1">
    <property type="nucleotide sequence ID" value="NZ_AP021876.1"/>
</dbReference>
<dbReference type="GO" id="GO:0003677">
    <property type="term" value="F:DNA binding"/>
    <property type="evidence" value="ECO:0007669"/>
    <property type="project" value="InterPro"/>
</dbReference>
<evidence type="ECO:0000313" key="6">
    <source>
        <dbReference type="EMBL" id="BBO80838.1"/>
    </source>
</evidence>
<protein>
    <submittedName>
        <fullName evidence="6">IS110 family transposase</fullName>
    </submittedName>
</protein>
<dbReference type="AlphaFoldDB" id="A0A5K7ZFA5"/>
<dbReference type="GO" id="GO:0004803">
    <property type="term" value="F:transposase activity"/>
    <property type="evidence" value="ECO:0007669"/>
    <property type="project" value="InterPro"/>
</dbReference>
<evidence type="ECO:0000313" key="7">
    <source>
        <dbReference type="EMBL" id="BBO81561.1"/>
    </source>
</evidence>
<dbReference type="KEGG" id="dov:DSCO28_21270"/>
<keyword evidence="1" id="KW-0175">Coiled coil</keyword>
<dbReference type="KEGG" id="dov:DSCO28_43660"/>
<dbReference type="EMBL" id="AP021876">
    <property type="protein sequence ID" value="BBO80230.1"/>
    <property type="molecule type" value="Genomic_DNA"/>
</dbReference>
<dbReference type="EMBL" id="AP021876">
    <property type="protein sequence ID" value="BBO80788.1"/>
    <property type="molecule type" value="Genomic_DNA"/>
</dbReference>
<dbReference type="EMBL" id="AP021876">
    <property type="protein sequence ID" value="BBO83210.1"/>
    <property type="molecule type" value="Genomic_DNA"/>
</dbReference>
<dbReference type="KEGG" id="dov:DSCO28_61840"/>
<evidence type="ECO:0000259" key="2">
    <source>
        <dbReference type="Pfam" id="PF01548"/>
    </source>
</evidence>
<gene>
    <name evidence="4" type="ORF">DSCO28_07960</name>
    <name evidence="5" type="ORF">DSCO28_13540</name>
    <name evidence="6" type="ORF">DSCO28_14040</name>
    <name evidence="7" type="ORF">DSCO28_21270</name>
    <name evidence="8" type="ORF">DSCO28_34840</name>
    <name evidence="9" type="ORF">DSCO28_37760</name>
    <name evidence="10" type="ORF">DSCO28_43660</name>
    <name evidence="11" type="ORF">DSCO28_55450</name>
    <name evidence="12" type="ORF">DSCO28_61840</name>
</gene>
<dbReference type="KEGG" id="dov:DSCO28_34840"/>
<dbReference type="EMBL" id="AP021876">
    <property type="protein sequence ID" value="BBO85618.1"/>
    <property type="molecule type" value="Genomic_DNA"/>
</dbReference>
<dbReference type="KEGG" id="dov:DSCO28_14040"/>
<dbReference type="InterPro" id="IPR003346">
    <property type="entry name" value="Transposase_20"/>
</dbReference>
<evidence type="ECO:0000259" key="3">
    <source>
        <dbReference type="Pfam" id="PF02371"/>
    </source>
</evidence>
<evidence type="ECO:0000313" key="11">
    <source>
        <dbReference type="EMBL" id="BBO84979.1"/>
    </source>
</evidence>
<feature type="domain" description="Transposase IS110-like N-terminal" evidence="2">
    <location>
        <begin position="8"/>
        <end position="155"/>
    </location>
</feature>
<dbReference type="KEGG" id="dov:DSCO28_37760"/>
<dbReference type="GO" id="GO:0006313">
    <property type="term" value="P:DNA transposition"/>
    <property type="evidence" value="ECO:0007669"/>
    <property type="project" value="InterPro"/>
</dbReference>
<dbReference type="Proteomes" id="UP000425960">
    <property type="component" value="Chromosome"/>
</dbReference>
<dbReference type="Pfam" id="PF01548">
    <property type="entry name" value="DEDD_Tnp_IS110"/>
    <property type="match status" value="1"/>
</dbReference>
<dbReference type="KEGG" id="dov:DSCO28_07960"/>
<evidence type="ECO:0000313" key="13">
    <source>
        <dbReference type="Proteomes" id="UP000425960"/>
    </source>
</evidence>
<organism evidence="6 13">
    <name type="scientific">Desulfosarcina ovata subsp. sediminis</name>
    <dbReference type="NCBI Taxonomy" id="885957"/>
    <lineage>
        <taxon>Bacteria</taxon>
        <taxon>Pseudomonadati</taxon>
        <taxon>Thermodesulfobacteriota</taxon>
        <taxon>Desulfobacteria</taxon>
        <taxon>Desulfobacterales</taxon>
        <taxon>Desulfosarcinaceae</taxon>
        <taxon>Desulfosarcina</taxon>
    </lineage>
</organism>
<dbReference type="PANTHER" id="PTHR33055:SF13">
    <property type="entry name" value="TRANSPOSASE"/>
    <property type="match status" value="1"/>
</dbReference>